<organism evidence="2 3">
    <name type="scientific">Tengunoibacter tsumagoiensis</name>
    <dbReference type="NCBI Taxonomy" id="2014871"/>
    <lineage>
        <taxon>Bacteria</taxon>
        <taxon>Bacillati</taxon>
        <taxon>Chloroflexota</taxon>
        <taxon>Ktedonobacteria</taxon>
        <taxon>Ktedonobacterales</taxon>
        <taxon>Dictyobacteraceae</taxon>
        <taxon>Tengunoibacter</taxon>
    </lineage>
</organism>
<dbReference type="RefSeq" id="WP_126582170.1">
    <property type="nucleotide sequence ID" value="NZ_BIFR01000002.1"/>
</dbReference>
<dbReference type="InterPro" id="IPR023213">
    <property type="entry name" value="CAT-like_dom_sf"/>
</dbReference>
<dbReference type="GO" id="GO:0003824">
    <property type="term" value="F:catalytic activity"/>
    <property type="evidence" value="ECO:0007669"/>
    <property type="project" value="InterPro"/>
</dbReference>
<dbReference type="GO" id="GO:0008610">
    <property type="term" value="P:lipid biosynthetic process"/>
    <property type="evidence" value="ECO:0007669"/>
    <property type="project" value="UniProtKB-ARBA"/>
</dbReference>
<evidence type="ECO:0000313" key="3">
    <source>
        <dbReference type="Proteomes" id="UP000287352"/>
    </source>
</evidence>
<dbReference type="Pfam" id="PF00668">
    <property type="entry name" value="Condensation"/>
    <property type="match status" value="1"/>
</dbReference>
<proteinExistence type="predicted"/>
<accession>A0A402A641</accession>
<protein>
    <recommendedName>
        <fullName evidence="1">Condensation domain-containing protein</fullName>
    </recommendedName>
</protein>
<evidence type="ECO:0000259" key="1">
    <source>
        <dbReference type="Pfam" id="PF00668"/>
    </source>
</evidence>
<dbReference type="PANTHER" id="PTHR45398:SF1">
    <property type="entry name" value="ENZYME, PUTATIVE (JCVI)-RELATED"/>
    <property type="match status" value="1"/>
</dbReference>
<dbReference type="Gene3D" id="3.30.559.30">
    <property type="entry name" value="Nonribosomal peptide synthetase, condensation domain"/>
    <property type="match status" value="1"/>
</dbReference>
<comment type="caution">
    <text evidence="2">The sequence shown here is derived from an EMBL/GenBank/DDBJ whole genome shotgun (WGS) entry which is preliminary data.</text>
</comment>
<dbReference type="CDD" id="cd19531">
    <property type="entry name" value="LCL_NRPS-like"/>
    <property type="match status" value="1"/>
</dbReference>
<dbReference type="SUPFAM" id="SSF52777">
    <property type="entry name" value="CoA-dependent acyltransferases"/>
    <property type="match status" value="2"/>
</dbReference>
<dbReference type="OrthoDB" id="3671989at2"/>
<evidence type="ECO:0000313" key="2">
    <source>
        <dbReference type="EMBL" id="GCE14617.1"/>
    </source>
</evidence>
<dbReference type="EMBL" id="BIFR01000002">
    <property type="protein sequence ID" value="GCE14617.1"/>
    <property type="molecule type" value="Genomic_DNA"/>
</dbReference>
<dbReference type="Proteomes" id="UP000287352">
    <property type="component" value="Unassembled WGS sequence"/>
</dbReference>
<feature type="domain" description="Condensation" evidence="1">
    <location>
        <begin position="48"/>
        <end position="473"/>
    </location>
</feature>
<gene>
    <name evidence="2" type="ORF">KTT_44760</name>
</gene>
<dbReference type="AlphaFoldDB" id="A0A402A641"/>
<sequence>MSTSSSDNSQRLASLSPAKKALLEQLLQKPRPATTSRHIQRRTESGPAPLSYIQEHLWVTPTIEPIAVLIDGDIQLAWLEQAFHELIQRHATLRTTYTRGSDGRPVQIIQEKMAFELPLEDVEAWPEAERFERAMEQLNQESRSLTIDLEKGPVLLAKIFRFTEQQHLLFVVIPGLITDGWAQVVFFRDLAALYTAQAEGKPATIQDLSIQYADFASWQRQTLPFERYHTFWKARLEDRPRLILPTDLPRESVTSYRESRVSVEVHPQTVEQIREFCRAQNVTLFLFFFTLFHLLMHHFTGQSEIVIGIEISSRNRPETEDLIGIFTHILPVRISLVGEHLTFLDLLQRVRAEAADVYAHQGIPVGRLIELCDPERDLQREPIISATVAYLNEQTLLSARQTTAISFKPYRLADEEEQEDLNLQIFDIPRGLGLVLVYNIGLFHRSTIEDLLGRYTSLLQKVLAQPHVEVKDLLQSVVEGGTMWSGSPRPS</sequence>
<dbReference type="Gene3D" id="3.30.559.10">
    <property type="entry name" value="Chloramphenicol acetyltransferase-like domain"/>
    <property type="match status" value="1"/>
</dbReference>
<reference evidence="3" key="1">
    <citation type="submission" date="2018-12" db="EMBL/GenBank/DDBJ databases">
        <title>Tengunoibacter tsumagoiensis gen. nov., sp. nov., Dictyobacter kobayashii sp. nov., D. alpinus sp. nov., and D. joshuensis sp. nov. and description of Dictyobacteraceae fam. nov. within the order Ktedonobacterales isolated from Tengu-no-mugimeshi.</title>
        <authorList>
            <person name="Wang C.M."/>
            <person name="Zheng Y."/>
            <person name="Sakai Y."/>
            <person name="Toyoda A."/>
            <person name="Minakuchi Y."/>
            <person name="Abe K."/>
            <person name="Yokota A."/>
            <person name="Yabe S."/>
        </authorList>
    </citation>
    <scope>NUCLEOTIDE SEQUENCE [LARGE SCALE GENOMIC DNA]</scope>
    <source>
        <strain evidence="3">Uno3</strain>
    </source>
</reference>
<dbReference type="PANTHER" id="PTHR45398">
    <property type="match status" value="1"/>
</dbReference>
<name>A0A402A641_9CHLR</name>
<keyword evidence="3" id="KW-1185">Reference proteome</keyword>
<dbReference type="InterPro" id="IPR001242">
    <property type="entry name" value="Condensation_dom"/>
</dbReference>